<gene>
    <name evidence="1" type="ORF">BN997_03565</name>
</gene>
<keyword evidence="2" id="KW-1185">Reference proteome</keyword>
<protein>
    <recommendedName>
        <fullName evidence="3">YolD-like protein</fullName>
    </recommendedName>
</protein>
<proteinExistence type="predicted"/>
<dbReference type="STRING" id="545501.BN997_03565"/>
<accession>A0A0A1MKM0</accession>
<sequence length="134" mass="15517">MEKISITRVTPEQFGYKDRGIMKWLGMMLSDHSEALKKEEMNDQLIEVKAKEEMTEEAIAKVLNQAFATNSPVLIQANVMRNGNYYKDLECKVSGYGEGQIHLFLKDGRGTNCSIEEIRNVEFMNTLDWYDKRK</sequence>
<dbReference type="RefSeq" id="WP_042534013.1">
    <property type="nucleotide sequence ID" value="NZ_CAXOIH010000002.1"/>
</dbReference>
<evidence type="ECO:0000313" key="2">
    <source>
        <dbReference type="Proteomes" id="UP000040453"/>
    </source>
</evidence>
<dbReference type="EMBL" id="CDGG01000001">
    <property type="protein sequence ID" value="CEI83648.1"/>
    <property type="molecule type" value="Genomic_DNA"/>
</dbReference>
<evidence type="ECO:0000313" key="1">
    <source>
        <dbReference type="EMBL" id="CEI83648.1"/>
    </source>
</evidence>
<dbReference type="AlphaFoldDB" id="A0A0A1MKM0"/>
<reference evidence="1 2" key="1">
    <citation type="submission" date="2014-11" db="EMBL/GenBank/DDBJ databases">
        <authorList>
            <person name="Urmite Genomes Urmite Genomes"/>
        </authorList>
    </citation>
    <scope>NUCLEOTIDE SEQUENCE [LARGE SCALE GENOMIC DNA]</scope>
    <source>
        <strain evidence="1 2">Oc5</strain>
    </source>
</reference>
<evidence type="ECO:0008006" key="3">
    <source>
        <dbReference type="Google" id="ProtNLM"/>
    </source>
</evidence>
<organism evidence="1 2">
    <name type="scientific">Oceanobacillus oncorhynchi</name>
    <dbReference type="NCBI Taxonomy" id="545501"/>
    <lineage>
        <taxon>Bacteria</taxon>
        <taxon>Bacillati</taxon>
        <taxon>Bacillota</taxon>
        <taxon>Bacilli</taxon>
        <taxon>Bacillales</taxon>
        <taxon>Bacillaceae</taxon>
        <taxon>Oceanobacillus</taxon>
    </lineage>
</organism>
<name>A0A0A1MKM0_9BACI</name>
<dbReference type="Proteomes" id="UP000040453">
    <property type="component" value="Unassembled WGS sequence"/>
</dbReference>
<dbReference type="OrthoDB" id="1644322at2"/>